<feature type="signal peptide" evidence="1">
    <location>
        <begin position="1"/>
        <end position="20"/>
    </location>
</feature>
<protein>
    <submittedName>
        <fullName evidence="2">Uncharacterized protein</fullName>
    </submittedName>
</protein>
<dbReference type="Proteomes" id="UP000681967">
    <property type="component" value="Unassembled WGS sequence"/>
</dbReference>
<keyword evidence="1" id="KW-0732">Signal</keyword>
<proteinExistence type="predicted"/>
<dbReference type="Proteomes" id="UP000663855">
    <property type="component" value="Unassembled WGS sequence"/>
</dbReference>
<evidence type="ECO:0000313" key="4">
    <source>
        <dbReference type="Proteomes" id="UP000663855"/>
    </source>
</evidence>
<dbReference type="EMBL" id="CAJNOV010007583">
    <property type="protein sequence ID" value="CAF1290884.1"/>
    <property type="molecule type" value="Genomic_DNA"/>
</dbReference>
<comment type="caution">
    <text evidence="2">The sequence shown here is derived from an EMBL/GenBank/DDBJ whole genome shotgun (WGS) entry which is preliminary data.</text>
</comment>
<evidence type="ECO:0000256" key="1">
    <source>
        <dbReference type="SAM" id="SignalP"/>
    </source>
</evidence>
<dbReference type="AlphaFoldDB" id="A0A815CZS7"/>
<sequence length="397" mass="43208">MHILLLIIFAGFSFLPHNSPLFTGSATTILNYLSLNLTYSQQIDTLYNGTITYQYAGNSTNAYYCIVSVITSLQNNLTQTVTSRFTESYWNLYRNFAINHCGFSTAMDIGYGNCTPYYFQTATSIQFCVCSTNNCSDTYSSCQASVNQASTSPTPSMPVLQPTLSSIITCQDAYVNLSVSMNITPPMYLGCGFMNNFGDPDFSRCSYYSPNRTVICGVFYTPLQGSFQQVAMIEGGYELLILDIIEAAAFSSNISSGIYLYQTSTSVATLTPVSSEPYYGGFCFCITNNCNADFATCTQGMNISSYLLAYNGSTSSTSSVSTGSSSGGTTVSSSSTIVVTTRTVSTTSSSSSIITSLLSSTVTQMTTSITVSSTGTQIFRYQMQWIFLYWSAFNRYL</sequence>
<gene>
    <name evidence="3" type="ORF">BYL167_LOCUS36100</name>
    <name evidence="2" type="ORF">CJN711_LOCUS16421</name>
</gene>
<accession>A0A815CZS7</accession>
<evidence type="ECO:0000313" key="3">
    <source>
        <dbReference type="EMBL" id="CAF4502969.1"/>
    </source>
</evidence>
<reference evidence="2" key="1">
    <citation type="submission" date="2021-02" db="EMBL/GenBank/DDBJ databases">
        <authorList>
            <person name="Nowell W R."/>
        </authorList>
    </citation>
    <scope>NUCLEOTIDE SEQUENCE</scope>
</reference>
<evidence type="ECO:0000313" key="2">
    <source>
        <dbReference type="EMBL" id="CAF1290884.1"/>
    </source>
</evidence>
<organism evidence="2 4">
    <name type="scientific">Rotaria magnacalcarata</name>
    <dbReference type="NCBI Taxonomy" id="392030"/>
    <lineage>
        <taxon>Eukaryota</taxon>
        <taxon>Metazoa</taxon>
        <taxon>Spiralia</taxon>
        <taxon>Gnathifera</taxon>
        <taxon>Rotifera</taxon>
        <taxon>Eurotatoria</taxon>
        <taxon>Bdelloidea</taxon>
        <taxon>Philodinida</taxon>
        <taxon>Philodinidae</taxon>
        <taxon>Rotaria</taxon>
    </lineage>
</organism>
<dbReference type="EMBL" id="CAJOBH010077826">
    <property type="protein sequence ID" value="CAF4502969.1"/>
    <property type="molecule type" value="Genomic_DNA"/>
</dbReference>
<feature type="chain" id="PRO_5036411424" evidence="1">
    <location>
        <begin position="21"/>
        <end position="397"/>
    </location>
</feature>
<name>A0A815CZS7_9BILA</name>